<evidence type="ECO:0000313" key="2">
    <source>
        <dbReference type="EMBL" id="QQA62707.1"/>
    </source>
</evidence>
<dbReference type="OrthoDB" id="5589056at2"/>
<dbReference type="AlphaFoldDB" id="A0A6I4WPL6"/>
<proteinExistence type="predicted"/>
<protein>
    <submittedName>
        <fullName evidence="2">Tryptophanase leader peptide</fullName>
    </submittedName>
</protein>
<accession>A0A6I4WPL6</accession>
<dbReference type="Proteomes" id="UP000266778">
    <property type="component" value="Chromosome"/>
</dbReference>
<reference evidence="2" key="2">
    <citation type="submission" date="2020-12" db="EMBL/GenBank/DDBJ databases">
        <title>GES Beta-lactamases isolated from hospital effluents in Brazil.</title>
        <authorList>
            <person name="Conte D."/>
            <person name="Mesa D."/>
            <person name="Palmeiro J.K."/>
            <person name="Dalla-Costa L.M."/>
        </authorList>
    </citation>
    <scope>NUCLEOTIDE SEQUENCE [LARGE SCALE GENOMIC DNA]</scope>
    <source>
        <strain evidence="2">Aero21</strain>
    </source>
</reference>
<reference evidence="1" key="1">
    <citation type="journal article" date="2019" name="J Environ">
        <title>Genetic characterization and potential molecular dissemination mechanism of tet (31) gene in Aeromonas caviae from an oxytetracycline wastewater treatment system.</title>
        <authorList>
            <person name="Shi Y."/>
            <person name="Tian Z."/>
            <person name="Leclercq S.O."/>
            <person name="Zhang H."/>
            <person name="Yang M."/>
            <person name="Zhang Y."/>
        </authorList>
    </citation>
    <scope>NUCLEOTIDE SEQUENCE</scope>
    <source>
        <strain evidence="1">T25-39</strain>
    </source>
</reference>
<evidence type="ECO:0000313" key="1">
    <source>
        <dbReference type="EMBL" id="AXB05089.2"/>
    </source>
</evidence>
<organism evidence="2">
    <name type="scientific">Aeromonas caviae</name>
    <name type="common">Aeromonas punctata</name>
    <dbReference type="NCBI Taxonomy" id="648"/>
    <lineage>
        <taxon>Bacteria</taxon>
        <taxon>Pseudomonadati</taxon>
        <taxon>Pseudomonadota</taxon>
        <taxon>Gammaproteobacteria</taxon>
        <taxon>Aeromonadales</taxon>
        <taxon>Aeromonadaceae</taxon>
        <taxon>Aeromonas</taxon>
    </lineage>
</organism>
<dbReference type="EMBL" id="CP065937">
    <property type="protein sequence ID" value="QQA62707.1"/>
    <property type="molecule type" value="Genomic_DNA"/>
</dbReference>
<name>A0A6I4WPL6_AERCA</name>
<dbReference type="EMBL" id="CP025706">
    <property type="protein sequence ID" value="AXB05089.2"/>
    <property type="molecule type" value="Genomic_DNA"/>
</dbReference>
<dbReference type="InterPro" id="IPR012620">
    <property type="entry name" value="Trp_operon_leader_peptide"/>
</dbReference>
<sequence>MLLFGVVNINWMSNNMNIKVSYPKWFTLDHKIAFFFPL</sequence>
<gene>
    <name evidence="2" type="primary">tnaC</name>
    <name evidence="1" type="ORF">C1C91_08865</name>
    <name evidence="2" type="ORF">JC965_09785</name>
</gene>
<dbReference type="NCBIfam" id="TIGR02616">
    <property type="entry name" value="tnaC_leader"/>
    <property type="match status" value="1"/>
</dbReference>
<dbReference type="GO" id="GO:0031556">
    <property type="term" value="P:transcriptional attenuation by ribosome"/>
    <property type="evidence" value="ECO:0007669"/>
    <property type="project" value="InterPro"/>
</dbReference>